<dbReference type="Gene3D" id="3.30.200.20">
    <property type="entry name" value="Phosphorylase Kinase, domain 1"/>
    <property type="match status" value="2"/>
</dbReference>
<dbReference type="InterPro" id="IPR000961">
    <property type="entry name" value="AGC-kinase_C"/>
</dbReference>
<dbReference type="FunFam" id="3.30.200.20:FF:000121">
    <property type="entry name" value="Ribosomal protein S6 kinase"/>
    <property type="match status" value="1"/>
</dbReference>
<comment type="similarity">
    <text evidence="2">Belongs to the eIF-1A family.</text>
</comment>
<accession>A0AAD8YVY3</accession>
<dbReference type="InterPro" id="IPR041906">
    <property type="entry name" value="RSK_N"/>
</dbReference>
<dbReference type="Gene3D" id="1.10.510.10">
    <property type="entry name" value="Transferase(Phosphotransferase) domain 1"/>
    <property type="match status" value="2"/>
</dbReference>
<feature type="compositionally biased region" description="Low complexity" evidence="22">
    <location>
        <begin position="1242"/>
        <end position="1252"/>
    </location>
</feature>
<evidence type="ECO:0000256" key="8">
    <source>
        <dbReference type="ARBA" id="ARBA00022555"/>
    </source>
</evidence>
<feature type="domain" description="Protein kinase" evidence="23">
    <location>
        <begin position="414"/>
        <end position="671"/>
    </location>
</feature>
<feature type="compositionally biased region" description="Polar residues" evidence="22">
    <location>
        <begin position="1756"/>
        <end position="1768"/>
    </location>
</feature>
<dbReference type="InterPro" id="IPR008604">
    <property type="entry name" value="MAP7_fam"/>
</dbReference>
<feature type="compositionally biased region" description="Basic and acidic residues" evidence="22">
    <location>
        <begin position="1100"/>
        <end position="1131"/>
    </location>
</feature>
<evidence type="ECO:0000313" key="26">
    <source>
        <dbReference type="EMBL" id="KAK1787746.1"/>
    </source>
</evidence>
<feature type="compositionally biased region" description="Basic and acidic residues" evidence="22">
    <location>
        <begin position="1348"/>
        <end position="1360"/>
    </location>
</feature>
<keyword evidence="6 20" id="KW-0396">Initiation factor</keyword>
<evidence type="ECO:0000256" key="17">
    <source>
        <dbReference type="ARBA" id="ARBA00047113"/>
    </source>
</evidence>
<evidence type="ECO:0000256" key="5">
    <source>
        <dbReference type="ARBA" id="ARBA00022527"/>
    </source>
</evidence>
<feature type="region of interest" description="Disordered" evidence="22">
    <location>
        <begin position="712"/>
        <end position="741"/>
    </location>
</feature>
<evidence type="ECO:0000313" key="27">
    <source>
        <dbReference type="Proteomes" id="UP001239994"/>
    </source>
</evidence>
<dbReference type="InterPro" id="IPR012340">
    <property type="entry name" value="NA-bd_OB-fold"/>
</dbReference>
<dbReference type="GO" id="GO:0000226">
    <property type="term" value="P:microtubule cytoskeleton organization"/>
    <property type="evidence" value="ECO:0007669"/>
    <property type="project" value="InterPro"/>
</dbReference>
<feature type="compositionally biased region" description="Basic and acidic residues" evidence="22">
    <location>
        <begin position="1911"/>
        <end position="1924"/>
    </location>
</feature>
<proteinExistence type="inferred from homology"/>
<feature type="compositionally biased region" description="Polar residues" evidence="22">
    <location>
        <begin position="1400"/>
        <end position="1416"/>
    </location>
</feature>
<keyword evidence="27" id="KW-1185">Reference proteome</keyword>
<feature type="compositionally biased region" description="Basic and acidic residues" evidence="22">
    <location>
        <begin position="1718"/>
        <end position="1747"/>
    </location>
</feature>
<dbReference type="GO" id="GO:0000049">
    <property type="term" value="F:tRNA binding"/>
    <property type="evidence" value="ECO:0007669"/>
    <property type="project" value="UniProtKB-KW"/>
</dbReference>
<evidence type="ECO:0000256" key="2">
    <source>
        <dbReference type="ARBA" id="ARBA00007392"/>
    </source>
</evidence>
<dbReference type="FunFam" id="2.40.50.140:FF:000071">
    <property type="entry name" value="Eukaryotic translation initiation factor 1A"/>
    <property type="match status" value="1"/>
</dbReference>
<name>A0AAD8YVY3_9TELE</name>
<dbReference type="InterPro" id="IPR018104">
    <property type="entry name" value="TIF_eIF-1A_CS"/>
</dbReference>
<feature type="compositionally biased region" description="Basic and acidic residues" evidence="22">
    <location>
        <begin position="732"/>
        <end position="741"/>
    </location>
</feature>
<evidence type="ECO:0000259" key="23">
    <source>
        <dbReference type="PROSITE" id="PS50011"/>
    </source>
</evidence>
<gene>
    <name evidence="26" type="ORF">P4O66_016239</name>
</gene>
<feature type="compositionally biased region" description="Basic and acidic residues" evidence="22">
    <location>
        <begin position="1683"/>
        <end position="1692"/>
    </location>
</feature>
<evidence type="ECO:0000256" key="15">
    <source>
        <dbReference type="ARBA" id="ARBA00032507"/>
    </source>
</evidence>
<feature type="region of interest" description="Disordered" evidence="22">
    <location>
        <begin position="1211"/>
        <end position="1471"/>
    </location>
</feature>
<feature type="compositionally biased region" description="Basic residues" evidence="22">
    <location>
        <begin position="720"/>
        <end position="731"/>
    </location>
</feature>
<keyword evidence="9" id="KW-0808">Transferase</keyword>
<feature type="region of interest" description="Disordered" evidence="22">
    <location>
        <begin position="1998"/>
        <end position="2017"/>
    </location>
</feature>
<dbReference type="PROSITE" id="PS01262">
    <property type="entry name" value="IF1A"/>
    <property type="match status" value="1"/>
</dbReference>
<dbReference type="HAMAP" id="MF_00216">
    <property type="entry name" value="aIF_1A"/>
    <property type="match status" value="1"/>
</dbReference>
<dbReference type="Pfam" id="PF05672">
    <property type="entry name" value="MAP7"/>
    <property type="match status" value="1"/>
</dbReference>
<dbReference type="FunFam" id="1.10.510.10:FF:000010">
    <property type="entry name" value="Ribosomal protein S6 kinase"/>
    <property type="match status" value="1"/>
</dbReference>
<evidence type="ECO:0000256" key="4">
    <source>
        <dbReference type="ARBA" id="ARBA00012513"/>
    </source>
</evidence>
<dbReference type="PROSITE" id="PS51285">
    <property type="entry name" value="AGC_KINASE_CTER"/>
    <property type="match status" value="1"/>
</dbReference>
<dbReference type="Proteomes" id="UP001239994">
    <property type="component" value="Unassembled WGS sequence"/>
</dbReference>
<comment type="similarity">
    <text evidence="3">Belongs to the protein kinase superfamily. AGC Ser/Thr protein kinase family. S6 kinase subfamily.</text>
</comment>
<feature type="binding site" evidence="21">
    <location>
        <position position="92"/>
    </location>
    <ligand>
        <name>ATP</name>
        <dbReference type="ChEBI" id="CHEBI:30616"/>
    </ligand>
</feature>
<comment type="function">
    <text evidence="16">Component of the 43S pre-initiation complex (43S PIC), which binds to the mRNA cap-proximal region, scans mRNA 5'-untranslated region, and locates the initiation codon. This protein enhances formation of the cap-proximal complex. Together with EIF1, facilitates scanning, start codon recognition, promotion of the assembly of 48S complex at the initiation codon (43S PIC becomes 48S PIC after the start codon is reached), and dissociation of aberrant complexes. After start codon location, together with EIF5B orients the initiator methionine-tRNA in a conformation that allows 60S ribosomal subunit joining to form the 80S initiation complex. Is released after 80S initiation complex formation, just after GTP hydrolysis by EIF5B, and before release of EIF5B. Its globular part is located in the A site of the 40S ribosomal subunit. Its interaction with EIF5 during scanning contribute to the maintenance of EIF1 within the open 43S PIC. In contrast to yeast orthologs, does not bind EIF1.</text>
</comment>
<dbReference type="Pfam" id="PF00069">
    <property type="entry name" value="Pkinase"/>
    <property type="match status" value="2"/>
</dbReference>
<feature type="domain" description="S1-like" evidence="24">
    <location>
        <begin position="738"/>
        <end position="812"/>
    </location>
</feature>
<evidence type="ECO:0000256" key="11">
    <source>
        <dbReference type="ARBA" id="ARBA00022741"/>
    </source>
</evidence>
<dbReference type="InterPro" id="IPR017892">
    <property type="entry name" value="Pkinase_C"/>
</dbReference>
<evidence type="ECO:0000256" key="14">
    <source>
        <dbReference type="ARBA" id="ARBA00022917"/>
    </source>
</evidence>
<dbReference type="FunFam" id="3.30.200.20:FF:000013">
    <property type="entry name" value="Ribosomal protein S6 kinase"/>
    <property type="match status" value="1"/>
</dbReference>
<feature type="compositionally biased region" description="Basic and acidic residues" evidence="22">
    <location>
        <begin position="1490"/>
        <end position="1554"/>
    </location>
</feature>
<keyword evidence="14 20" id="KW-0648">Protein biosynthesis</keyword>
<dbReference type="SMART" id="SM00220">
    <property type="entry name" value="S_TKc"/>
    <property type="match status" value="2"/>
</dbReference>
<keyword evidence="11 21" id="KW-0547">Nucleotide-binding</keyword>
<dbReference type="FunFam" id="1.10.510.10:FF:000041">
    <property type="entry name" value="Ribosomal protein S6 kinase"/>
    <property type="match status" value="1"/>
</dbReference>
<keyword evidence="13 21" id="KW-0067">ATP-binding</keyword>
<keyword evidence="7" id="KW-0597">Phosphoprotein</keyword>
<dbReference type="Pfam" id="PF01176">
    <property type="entry name" value="eIF-1a"/>
    <property type="match status" value="1"/>
</dbReference>
<dbReference type="NCBIfam" id="TIGR00523">
    <property type="entry name" value="eIF-1A"/>
    <property type="match status" value="1"/>
</dbReference>
<evidence type="ECO:0000256" key="7">
    <source>
        <dbReference type="ARBA" id="ARBA00022553"/>
    </source>
</evidence>
<evidence type="ECO:0000256" key="13">
    <source>
        <dbReference type="ARBA" id="ARBA00022840"/>
    </source>
</evidence>
<feature type="region of interest" description="Disordered" evidence="22">
    <location>
        <begin position="1153"/>
        <end position="1174"/>
    </location>
</feature>
<dbReference type="EMBL" id="JAROKS010000023">
    <property type="protein sequence ID" value="KAK1787746.1"/>
    <property type="molecule type" value="Genomic_DNA"/>
</dbReference>
<dbReference type="InterPro" id="IPR001253">
    <property type="entry name" value="TIF_eIF-1A"/>
</dbReference>
<feature type="compositionally biased region" description="Polar residues" evidence="22">
    <location>
        <begin position="1634"/>
        <end position="1643"/>
    </location>
</feature>
<dbReference type="SMART" id="SM00133">
    <property type="entry name" value="S_TK_X"/>
    <property type="match status" value="1"/>
</dbReference>
<dbReference type="InterPro" id="IPR017441">
    <property type="entry name" value="Protein_kinase_ATP_BS"/>
</dbReference>
<feature type="compositionally biased region" description="Basic and acidic residues" evidence="22">
    <location>
        <begin position="1369"/>
        <end position="1384"/>
    </location>
</feature>
<evidence type="ECO:0000256" key="9">
    <source>
        <dbReference type="ARBA" id="ARBA00022679"/>
    </source>
</evidence>
<dbReference type="CDD" id="cd05582">
    <property type="entry name" value="STKc_RSK_N"/>
    <property type="match status" value="1"/>
</dbReference>
<dbReference type="GO" id="GO:0015630">
    <property type="term" value="C:microtubule cytoskeleton"/>
    <property type="evidence" value="ECO:0007669"/>
    <property type="project" value="InterPro"/>
</dbReference>
<evidence type="ECO:0000259" key="25">
    <source>
        <dbReference type="PROSITE" id="PS51285"/>
    </source>
</evidence>
<feature type="region of interest" description="Disordered" evidence="22">
    <location>
        <begin position="1486"/>
        <end position="1786"/>
    </location>
</feature>
<dbReference type="PROSITE" id="PS50832">
    <property type="entry name" value="S1_IF1_TYPE"/>
    <property type="match status" value="1"/>
</dbReference>
<evidence type="ECO:0000256" key="19">
    <source>
        <dbReference type="ARBA" id="ARBA00048679"/>
    </source>
</evidence>
<dbReference type="InterPro" id="IPR011009">
    <property type="entry name" value="Kinase-like_dom_sf"/>
</dbReference>
<sequence>MPLAQFADPWQKLPVGHLEHEDDSMGDDDANAVSDEGPIKEISITHHVKEGSDKADTRQFELRKVLGQGSFGKVFLVRKITGPDAGQLYAMKVLKKATLKVRDRVRTKMERDILVEVNHPFIVKLHYAFQTEGKLYLILDFLRGGDLFTRLSKEVMFTEEDVKFYLAELALALDHLHSLGIIYRDLKPENILLDEDGHIKLTDFGLSKESIDHENKAYSFCGTVEYMAPEVVNRRGHTHSADWWSYGVLMYEMLTGMLPFQGKDRKDTMTMILKAKLGMPQFLSPGAQSLLRNLFKRNPGNRLGAGPDGVEEIKRHPFFSTIDWNKLFRREINPPFKPVSGRADDTLYFDTEFTAKTPRDSPGVPPSANAHQLFRGFSFVAGGAEEESQPPIQTNTTISSVLQHRNACQFTDVYEVNEDIGVGSYSICKRCVHKSSAMEYAVKIINKEKRDPTEEVEILLRYGQHPNIITLKDVYDDGRSVYLVTELMKGGELLDKILRQKFFSEREASAVLHTITKTVEYLHVQGVVHRDLKPSNILYVDESGNPESIRICDFGFAKQLRAENGLLMTPCYTANFVAPEVLKKQGYDAACDIWSLGVLLYTMLTGFTPFANGPEDTPEEILARIGSGKFSLTGGYWNSVSNEAKDLVSKMLHVDPHQRLTAAQVLRHPWIVHKDQLPKFQLNRQDTPQLVKEAMAATYSALNRNVSPMLEPVGRSTLAQRRKGGKNRRRGKNENESEKRELVFKEDGQEYAQVIKMLGNGRLEAMCFDGMKRLCHIRGKLRKKVWINTSDIILVGLRDYQDNKADVILKYNADEARSLKAYGELPEHAKINETDTFGPGDDDEIQFDDIGDDDEDIDDALQEFSAHVFTIAGSFLSQCICHLSFCEMAFSVLPLPGSRSFWIELEVTAQPDVFNLGLGQLLWAMSQLQVTPTALILSSMLFAVYTHLMVSTAYTSFSTPYPFVIGSSLGNASQPKDAAYFAETQERGYALGSAAPQAVLRELDGHLPVTTKMAENAGNTEDSALTVKMMASSPASEKKHRSNGSAAPAHQAANHSSSVAAESLTPPAVTEKKPQTNGQASPVRPPAISNNSQAGLEGFLKTDDRMRLAKERREERERSLAAREQAIREKERRAQLQYERTVEERWKRLEEQRLKEEQRRAAVEEKRRQQLEEEKERLEALMRRSLERSLQLENRSKRWIWGGNGSGHGDWENAPPLSAASVSPYDLAAPSPAASESGNVTSSPHRSPYRGSPSRRRGNAAFTEEFGRGSNTAPSTPKRGSLRRERGMISPATGSPVRRPDDVIHRSTSPATPKLTPKRRNQSPVTVRQYPVSPLRHRPATPNADSNKGPDDKVTNDKQATKVRGQNPGDKKHLQDEEALKKSPDTATPGIAGKMESPVQKASSPGTPEKGSNSTAAAAPGQRGPAMGNQEEQSLKAGSTQKHNTNSLTTNKSTDQSPATPAEKAVTRMTDAEEVSRLLVERRHLAHVQKQQEEQERIKAELRKRQVDMQAREEQETRREEDELRARKREEEELEREREVVERQRQDRELMKQQEEEERQQRKKRIEEIMKRTRKNEGELKREDSQEPQSPSPLSPPGEIQVDSKPANEVKAPPSGAPVGSAPGSQAPLIGAQVRSNPSSQAPPTVAQARPTPGSQAPPTGAQAGSATDSWAKPPGTPSRQGSAEKRVERFVGSESMHAPAQVLPRSPSPNGQARSAKALDQKGNREHEKPQSNSTPRDEVRRDESSPAKGRPSQPKASAETSVQKPENIQPPARNRERAVAQEKARALVLVPRPQLHANSISPAVTQEQKGEAQVKNLASEKATILHESWALLQKSAAKMSDSPQVNGQGHQMKSQICTAQVKAQATPQPNGQAPLPVMSKGVVKERSPASHPPLAVSRTPPPLITLEPLEGRQGAREKKSADEVQSMEISPVSKEELISIPQFSPVADVRPNSMSKTRALEDLLDLTGQVAYPKLPPSTALGDCNKNLIEGMCSPGSETKVIANNPPASSKLNIQ</sequence>
<evidence type="ECO:0000256" key="6">
    <source>
        <dbReference type="ARBA" id="ARBA00022540"/>
    </source>
</evidence>
<dbReference type="Gene3D" id="2.40.50.140">
    <property type="entry name" value="Nucleic acid-binding proteins"/>
    <property type="match status" value="1"/>
</dbReference>
<feature type="compositionally biased region" description="Polar residues" evidence="22">
    <location>
        <begin position="1430"/>
        <end position="1459"/>
    </location>
</feature>
<evidence type="ECO:0000256" key="18">
    <source>
        <dbReference type="ARBA" id="ARBA00047899"/>
    </source>
</evidence>
<dbReference type="GO" id="GO:0003743">
    <property type="term" value="F:translation initiation factor activity"/>
    <property type="evidence" value="ECO:0007669"/>
    <property type="project" value="UniProtKB-UniRule"/>
</dbReference>
<dbReference type="PROSITE" id="PS00108">
    <property type="entry name" value="PROTEIN_KINASE_ST"/>
    <property type="match status" value="2"/>
</dbReference>
<feature type="compositionally biased region" description="Polar residues" evidence="22">
    <location>
        <begin position="2008"/>
        <end position="2017"/>
    </location>
</feature>
<dbReference type="SMART" id="SM00652">
    <property type="entry name" value="eIF1a"/>
    <property type="match status" value="1"/>
</dbReference>
<feature type="compositionally biased region" description="Basic and acidic residues" evidence="22">
    <location>
        <begin position="1565"/>
        <end position="1585"/>
    </location>
</feature>
<comment type="subunit">
    <text evidence="17">Component of the 43S pre-initiation complex (43S PIC), which is composed of the 40S ribosomal subunit, EIF1, eIF1A (EIF1AX), eIF3 complex, EIF5 and eIF2-GTP-initiator tRNA complex (eIF2 ternary complex). Interacts with EIF5; this interaction contributes to the maintenance of EIF1 within the open 43S PIC. Interacts through its C-terminal domain (CTD) with the CTD of EIF5B; from the location of the start codon by the 43S complex until the formation of the 80S complex.</text>
</comment>
<evidence type="ECO:0000256" key="20">
    <source>
        <dbReference type="PROSITE-ProRule" id="PRU00181"/>
    </source>
</evidence>
<dbReference type="PROSITE" id="PS50011">
    <property type="entry name" value="PROTEIN_KINASE_DOM"/>
    <property type="match status" value="2"/>
</dbReference>
<feature type="compositionally biased region" description="Low complexity" evidence="22">
    <location>
        <begin position="1612"/>
        <end position="1628"/>
    </location>
</feature>
<evidence type="ECO:0000256" key="22">
    <source>
        <dbReference type="SAM" id="MobiDB-lite"/>
    </source>
</evidence>
<dbReference type="SUPFAM" id="SSF50249">
    <property type="entry name" value="Nucleic acid-binding proteins"/>
    <property type="match status" value="1"/>
</dbReference>
<dbReference type="PROSITE" id="PS00107">
    <property type="entry name" value="PROTEIN_KINASE_ATP"/>
    <property type="match status" value="2"/>
</dbReference>
<feature type="domain" description="AGC-kinase C-terminal" evidence="25">
    <location>
        <begin position="320"/>
        <end position="389"/>
    </location>
</feature>
<comment type="catalytic activity">
    <reaction evidence="18">
        <text>L-threonyl-[protein] + ATP = O-phospho-L-threonyl-[protein] + ADP + H(+)</text>
        <dbReference type="Rhea" id="RHEA:46608"/>
        <dbReference type="Rhea" id="RHEA-COMP:11060"/>
        <dbReference type="Rhea" id="RHEA-COMP:11605"/>
        <dbReference type="ChEBI" id="CHEBI:15378"/>
        <dbReference type="ChEBI" id="CHEBI:30013"/>
        <dbReference type="ChEBI" id="CHEBI:30616"/>
        <dbReference type="ChEBI" id="CHEBI:61977"/>
        <dbReference type="ChEBI" id="CHEBI:456216"/>
        <dbReference type="EC" id="2.7.11.1"/>
    </reaction>
</comment>
<organism evidence="26 27">
    <name type="scientific">Electrophorus voltai</name>
    <dbReference type="NCBI Taxonomy" id="2609070"/>
    <lineage>
        <taxon>Eukaryota</taxon>
        <taxon>Metazoa</taxon>
        <taxon>Chordata</taxon>
        <taxon>Craniata</taxon>
        <taxon>Vertebrata</taxon>
        <taxon>Euteleostomi</taxon>
        <taxon>Actinopterygii</taxon>
        <taxon>Neopterygii</taxon>
        <taxon>Teleostei</taxon>
        <taxon>Ostariophysi</taxon>
        <taxon>Gymnotiformes</taxon>
        <taxon>Gymnotoidei</taxon>
        <taxon>Gymnotidae</taxon>
        <taxon>Electrophorus</taxon>
    </lineage>
</organism>
<dbReference type="SUPFAM" id="SSF56112">
    <property type="entry name" value="Protein kinase-like (PK-like)"/>
    <property type="match status" value="2"/>
</dbReference>
<dbReference type="GO" id="GO:0005524">
    <property type="term" value="F:ATP binding"/>
    <property type="evidence" value="ECO:0007669"/>
    <property type="project" value="UniProtKB-UniRule"/>
</dbReference>
<dbReference type="GO" id="GO:0004674">
    <property type="term" value="F:protein serine/threonine kinase activity"/>
    <property type="evidence" value="ECO:0007669"/>
    <property type="project" value="UniProtKB-KW"/>
</dbReference>
<feature type="binding site" evidence="21">
    <location>
        <position position="443"/>
    </location>
    <ligand>
        <name>ATP</name>
        <dbReference type="ChEBI" id="CHEBI:30616"/>
    </ligand>
</feature>
<dbReference type="InterPro" id="IPR006196">
    <property type="entry name" value="RNA-binding_domain_S1_IF1"/>
</dbReference>
<dbReference type="Pfam" id="PF00433">
    <property type="entry name" value="Pkinase_C"/>
    <property type="match status" value="1"/>
</dbReference>
<evidence type="ECO:0000259" key="24">
    <source>
        <dbReference type="PROSITE" id="PS50832"/>
    </source>
</evidence>
<keyword evidence="8" id="KW-0694">RNA-binding</keyword>
<feature type="compositionally biased region" description="Polar residues" evidence="22">
    <location>
        <begin position="1653"/>
        <end position="1669"/>
    </location>
</feature>
<feature type="domain" description="Protein kinase" evidence="23">
    <location>
        <begin position="60"/>
        <end position="319"/>
    </location>
</feature>
<protein>
    <recommendedName>
        <fullName evidence="4">non-specific serine/threonine protein kinase</fullName>
        <ecNumber evidence="4">2.7.11.1</ecNumber>
    </recommendedName>
    <alternativeName>
        <fullName evidence="15">Eukaryotic translation initiation factor 4C</fullName>
    </alternativeName>
</protein>
<dbReference type="InterPro" id="IPR000719">
    <property type="entry name" value="Prot_kinase_dom"/>
</dbReference>
<evidence type="ECO:0000256" key="3">
    <source>
        <dbReference type="ARBA" id="ARBA00009804"/>
    </source>
</evidence>
<evidence type="ECO:0000256" key="10">
    <source>
        <dbReference type="ARBA" id="ARBA00022737"/>
    </source>
</evidence>
<keyword evidence="12" id="KW-0418">Kinase</keyword>
<dbReference type="InterPro" id="IPR008271">
    <property type="entry name" value="Ser/Thr_kinase_AS"/>
</dbReference>
<dbReference type="EC" id="2.7.11.1" evidence="4"/>
<evidence type="ECO:0000256" key="21">
    <source>
        <dbReference type="PROSITE-ProRule" id="PRU10141"/>
    </source>
</evidence>
<comment type="caution">
    <text evidence="26">The sequence shown here is derived from an EMBL/GenBank/DDBJ whole genome shotgun (WGS) entry which is preliminary data.</text>
</comment>
<feature type="region of interest" description="Disordered" evidence="22">
    <location>
        <begin position="1030"/>
        <end position="1131"/>
    </location>
</feature>
<comment type="cofactor">
    <cofactor evidence="1">
        <name>Mg(2+)</name>
        <dbReference type="ChEBI" id="CHEBI:18420"/>
    </cofactor>
</comment>
<dbReference type="PANTHER" id="PTHR24351">
    <property type="entry name" value="RIBOSOMAL PROTEIN S6 KINASE"/>
    <property type="match status" value="1"/>
</dbReference>
<keyword evidence="5" id="KW-0723">Serine/threonine-protein kinase</keyword>
<feature type="compositionally biased region" description="Basic and acidic residues" evidence="22">
    <location>
        <begin position="1775"/>
        <end position="1786"/>
    </location>
</feature>
<evidence type="ECO:0000256" key="1">
    <source>
        <dbReference type="ARBA" id="ARBA00001946"/>
    </source>
</evidence>
<keyword evidence="10" id="KW-0677">Repeat</keyword>
<dbReference type="CDD" id="cd05793">
    <property type="entry name" value="S1_IF1A"/>
    <property type="match status" value="1"/>
</dbReference>
<comment type="catalytic activity">
    <reaction evidence="19">
        <text>L-seryl-[protein] + ATP = O-phospho-L-seryl-[protein] + ADP + H(+)</text>
        <dbReference type="Rhea" id="RHEA:17989"/>
        <dbReference type="Rhea" id="RHEA-COMP:9863"/>
        <dbReference type="Rhea" id="RHEA-COMP:11604"/>
        <dbReference type="ChEBI" id="CHEBI:15378"/>
        <dbReference type="ChEBI" id="CHEBI:29999"/>
        <dbReference type="ChEBI" id="CHEBI:30616"/>
        <dbReference type="ChEBI" id="CHEBI:83421"/>
        <dbReference type="ChEBI" id="CHEBI:456216"/>
        <dbReference type="EC" id="2.7.11.1"/>
    </reaction>
</comment>
<reference evidence="26" key="1">
    <citation type="submission" date="2023-03" db="EMBL/GenBank/DDBJ databases">
        <title>Electrophorus voltai genome.</title>
        <authorList>
            <person name="Bian C."/>
        </authorList>
    </citation>
    <scope>NUCLEOTIDE SEQUENCE</scope>
    <source>
        <strain evidence="26">CB-2022</strain>
        <tissue evidence="26">Muscle</tissue>
    </source>
</reference>
<feature type="region of interest" description="Disordered" evidence="22">
    <location>
        <begin position="1884"/>
        <end position="1932"/>
    </location>
</feature>
<evidence type="ECO:0000256" key="16">
    <source>
        <dbReference type="ARBA" id="ARBA00045454"/>
    </source>
</evidence>
<evidence type="ECO:0000256" key="12">
    <source>
        <dbReference type="ARBA" id="ARBA00022777"/>
    </source>
</evidence>
<keyword evidence="8" id="KW-0820">tRNA-binding</keyword>